<dbReference type="GO" id="GO:0007155">
    <property type="term" value="P:cell adhesion"/>
    <property type="evidence" value="ECO:0007669"/>
    <property type="project" value="InterPro"/>
</dbReference>
<reference evidence="8 9" key="1">
    <citation type="submission" date="2019-10" db="EMBL/GenBank/DDBJ databases">
        <title>Assembly and Annotation for the nematode Trichostrongylus colubriformis.</title>
        <authorList>
            <person name="Martin J."/>
        </authorList>
    </citation>
    <scope>NUCLEOTIDE SEQUENCE [LARGE SCALE GENOMIC DNA]</scope>
    <source>
        <strain evidence="8">G859</strain>
        <tissue evidence="8">Whole worm</tissue>
    </source>
</reference>
<keyword evidence="5 7" id="KW-0862">Zinc</keyword>
<protein>
    <recommendedName>
        <fullName evidence="7">Leishmanolysin-like peptidase</fullName>
        <ecNumber evidence="7">3.4.24.-</ecNumber>
    </recommendedName>
</protein>
<comment type="caution">
    <text evidence="8">The sequence shown here is derived from an EMBL/GenBank/DDBJ whole genome shotgun (WGS) entry which is preliminary data.</text>
</comment>
<dbReference type="GO" id="GO:0016020">
    <property type="term" value="C:membrane"/>
    <property type="evidence" value="ECO:0007669"/>
    <property type="project" value="InterPro"/>
</dbReference>
<dbReference type="GO" id="GO:0006508">
    <property type="term" value="P:proteolysis"/>
    <property type="evidence" value="ECO:0007669"/>
    <property type="project" value="UniProtKB-KW"/>
</dbReference>
<accession>A0AAN8EYA5</accession>
<name>A0AAN8EYA5_TRICO</name>
<comment type="cofactor">
    <cofactor evidence="7">
        <name>Zn(2+)</name>
        <dbReference type="ChEBI" id="CHEBI:29105"/>
    </cofactor>
    <text evidence="7">Binds 1 zinc ion per subunit.</text>
</comment>
<dbReference type="Proteomes" id="UP001331761">
    <property type="component" value="Unassembled WGS sequence"/>
</dbReference>
<evidence type="ECO:0000313" key="9">
    <source>
        <dbReference type="Proteomes" id="UP001331761"/>
    </source>
</evidence>
<organism evidence="8 9">
    <name type="scientific">Trichostrongylus colubriformis</name>
    <name type="common">Black scour worm</name>
    <dbReference type="NCBI Taxonomy" id="6319"/>
    <lineage>
        <taxon>Eukaryota</taxon>
        <taxon>Metazoa</taxon>
        <taxon>Ecdysozoa</taxon>
        <taxon>Nematoda</taxon>
        <taxon>Chromadorea</taxon>
        <taxon>Rhabditida</taxon>
        <taxon>Rhabditina</taxon>
        <taxon>Rhabditomorpha</taxon>
        <taxon>Strongyloidea</taxon>
        <taxon>Trichostrongylidae</taxon>
        <taxon>Trichostrongylus</taxon>
    </lineage>
</organism>
<dbReference type="Gene3D" id="2.30.34.10">
    <property type="entry name" value="Leishmanolysin domain 4"/>
    <property type="match status" value="1"/>
</dbReference>
<dbReference type="GO" id="GO:0004222">
    <property type="term" value="F:metalloendopeptidase activity"/>
    <property type="evidence" value="ECO:0007669"/>
    <property type="project" value="UniProtKB-UniRule"/>
</dbReference>
<keyword evidence="2 7" id="KW-0645">Protease</keyword>
<evidence type="ECO:0000256" key="3">
    <source>
        <dbReference type="ARBA" id="ARBA00022723"/>
    </source>
</evidence>
<proteinExistence type="inferred from homology"/>
<evidence type="ECO:0000256" key="5">
    <source>
        <dbReference type="ARBA" id="ARBA00022833"/>
    </source>
</evidence>
<dbReference type="EMBL" id="WIXE01020199">
    <property type="protein sequence ID" value="KAK5969386.1"/>
    <property type="molecule type" value="Genomic_DNA"/>
</dbReference>
<evidence type="ECO:0000256" key="4">
    <source>
        <dbReference type="ARBA" id="ARBA00022801"/>
    </source>
</evidence>
<comment type="similarity">
    <text evidence="1 7">Belongs to the peptidase M8 family.</text>
</comment>
<gene>
    <name evidence="8" type="ORF">GCK32_014450</name>
</gene>
<dbReference type="InterPro" id="IPR001577">
    <property type="entry name" value="Peptidase_M8"/>
</dbReference>
<evidence type="ECO:0000256" key="7">
    <source>
        <dbReference type="RuleBase" id="RU366077"/>
    </source>
</evidence>
<evidence type="ECO:0000313" key="8">
    <source>
        <dbReference type="EMBL" id="KAK5969386.1"/>
    </source>
</evidence>
<dbReference type="EC" id="3.4.24.-" evidence="7"/>
<keyword evidence="6 7" id="KW-0482">Metalloprotease</keyword>
<keyword evidence="4 7" id="KW-0378">Hydrolase</keyword>
<dbReference type="SUPFAM" id="SSF55486">
    <property type="entry name" value="Metalloproteases ('zincins'), catalytic domain"/>
    <property type="match status" value="1"/>
</dbReference>
<dbReference type="Pfam" id="PF01457">
    <property type="entry name" value="Peptidase_M8"/>
    <property type="match status" value="1"/>
</dbReference>
<evidence type="ECO:0000256" key="6">
    <source>
        <dbReference type="ARBA" id="ARBA00023049"/>
    </source>
</evidence>
<dbReference type="AlphaFoldDB" id="A0AAN8EYA5"/>
<evidence type="ECO:0000256" key="2">
    <source>
        <dbReference type="ARBA" id="ARBA00022670"/>
    </source>
</evidence>
<keyword evidence="9" id="KW-1185">Reference proteome</keyword>
<dbReference type="Gene3D" id="2.10.55.10">
    <property type="entry name" value="Leishmanolysin domain 3"/>
    <property type="match status" value="1"/>
</dbReference>
<evidence type="ECO:0000256" key="1">
    <source>
        <dbReference type="ARBA" id="ARBA00005860"/>
    </source>
</evidence>
<sequence>MKQHRCKYSICSCSVNRLSKVRCNLRTDSRILPEEYNYNIKNIYRDKKGRKLSGYGAVELADFCPYYRVYGDVSREDSDTRCTYYGNMYYNNYSLEVFSPTARCFQLDGGISVESKHGKITWMHDVGCYETICKDNRLMIKTQNSKFYPCYQGGQFIHVEKRVYGVGTVTTRIVCPSCSELCGRDFCAPDEIVRDRIGDPTRITVQLKIQPILLTLSILFHIV</sequence>
<dbReference type="GO" id="GO:0046872">
    <property type="term" value="F:metal ion binding"/>
    <property type="evidence" value="ECO:0007669"/>
    <property type="project" value="UniProtKB-KW"/>
</dbReference>
<keyword evidence="3 7" id="KW-0479">Metal-binding</keyword>